<feature type="region of interest" description="Disordered" evidence="1">
    <location>
        <begin position="69"/>
        <end position="125"/>
    </location>
</feature>
<dbReference type="GeneID" id="25314921"/>
<accession>A0A0F4YYM2</accession>
<evidence type="ECO:0000313" key="3">
    <source>
        <dbReference type="Proteomes" id="UP000053958"/>
    </source>
</evidence>
<organism evidence="2 3">
    <name type="scientific">Rasamsonia emersonii (strain ATCC 16479 / CBS 393.64 / IMI 116815)</name>
    <dbReference type="NCBI Taxonomy" id="1408163"/>
    <lineage>
        <taxon>Eukaryota</taxon>
        <taxon>Fungi</taxon>
        <taxon>Dikarya</taxon>
        <taxon>Ascomycota</taxon>
        <taxon>Pezizomycotina</taxon>
        <taxon>Eurotiomycetes</taxon>
        <taxon>Eurotiomycetidae</taxon>
        <taxon>Eurotiales</taxon>
        <taxon>Trichocomaceae</taxon>
        <taxon>Rasamsonia</taxon>
    </lineage>
</organism>
<comment type="caution">
    <text evidence="2">The sequence shown here is derived from an EMBL/GenBank/DDBJ whole genome shotgun (WGS) entry which is preliminary data.</text>
</comment>
<protein>
    <submittedName>
        <fullName evidence="2">Uncharacterized protein</fullName>
    </submittedName>
</protein>
<reference evidence="2 3" key="1">
    <citation type="submission" date="2015-04" db="EMBL/GenBank/DDBJ databases">
        <authorList>
            <person name="Heijne W.H."/>
            <person name="Fedorova N.D."/>
            <person name="Nierman W.C."/>
            <person name="Vollebregt A.W."/>
            <person name="Zhao Z."/>
            <person name="Wu L."/>
            <person name="Kumar M."/>
            <person name="Stam H."/>
            <person name="van den Berg M.A."/>
            <person name="Pel H.J."/>
        </authorList>
    </citation>
    <scope>NUCLEOTIDE SEQUENCE [LARGE SCALE GENOMIC DNA]</scope>
    <source>
        <strain evidence="2 3">CBS 393.64</strain>
    </source>
</reference>
<dbReference type="Proteomes" id="UP000053958">
    <property type="component" value="Unassembled WGS sequence"/>
</dbReference>
<feature type="compositionally biased region" description="Basic and acidic residues" evidence="1">
    <location>
        <begin position="7"/>
        <end position="21"/>
    </location>
</feature>
<feature type="compositionally biased region" description="Low complexity" evidence="1">
    <location>
        <begin position="101"/>
        <end position="113"/>
    </location>
</feature>
<dbReference type="RefSeq" id="XP_013330009.1">
    <property type="nucleotide sequence ID" value="XM_013474555.1"/>
</dbReference>
<keyword evidence="3" id="KW-1185">Reference proteome</keyword>
<evidence type="ECO:0000256" key="1">
    <source>
        <dbReference type="SAM" id="MobiDB-lite"/>
    </source>
</evidence>
<evidence type="ECO:0000313" key="2">
    <source>
        <dbReference type="EMBL" id="KKA23397.1"/>
    </source>
</evidence>
<dbReference type="EMBL" id="LASV01000102">
    <property type="protein sequence ID" value="KKA23397.1"/>
    <property type="molecule type" value="Genomic_DNA"/>
</dbReference>
<name>A0A0F4YYM2_RASE3</name>
<proteinExistence type="predicted"/>
<dbReference type="AlphaFoldDB" id="A0A0F4YYM2"/>
<gene>
    <name evidence="2" type="ORF">T310_2570</name>
</gene>
<sequence>MSNQGYYRERYQQSNDGRRLETGMTRTASPVYLQLPHAPNNARPSKHTMLQYASLEDVPYREQWLRQLEERTAQQEHNTARGQQRRRQQHRNGNPYERFHSQQGTVQGQQHQSFTPQNTDQPPFVAGNAASLQYAFEQNGQHPQFAVPMRRRTDVCTQSHITIFHRSGS</sequence>
<feature type="region of interest" description="Disordered" evidence="1">
    <location>
        <begin position="1"/>
        <end position="29"/>
    </location>
</feature>